<dbReference type="Proteomes" id="UP000639195">
    <property type="component" value="Unassembled WGS sequence"/>
</dbReference>
<sequence length="136" mass="15917">MTDIFEVIGPLFRKLTETCIAHQIAETGSATLLVESDKYMARYRFTLEPRVTENVLMKYMIFGCFEEFGRDEGLRRLRDILLTCFTDDGDINEMGLQIVKSCHLEYLHEDWARICPIRCCTDEDEECPEYQISAER</sequence>
<evidence type="ECO:0000313" key="2">
    <source>
        <dbReference type="Proteomes" id="UP000639195"/>
    </source>
</evidence>
<organism evidence="1 2">
    <name type="scientific">Klebsiella pneumoniae</name>
    <dbReference type="NCBI Taxonomy" id="573"/>
    <lineage>
        <taxon>Bacteria</taxon>
        <taxon>Pseudomonadati</taxon>
        <taxon>Pseudomonadota</taxon>
        <taxon>Gammaproteobacteria</taxon>
        <taxon>Enterobacterales</taxon>
        <taxon>Enterobacteriaceae</taxon>
        <taxon>Klebsiella/Raoultella group</taxon>
        <taxon>Klebsiella</taxon>
        <taxon>Klebsiella pneumoniae complex</taxon>
    </lineage>
</organism>
<gene>
    <name evidence="1" type="ORF">IE979_12570</name>
</gene>
<reference evidence="1" key="1">
    <citation type="submission" date="2020-07" db="EMBL/GenBank/DDBJ databases">
        <title>Clinical and genomic characterization of carbapenemase-producing Enterobacterales causing secondary infections during the COVID-19 crisis at a New York City hospital.</title>
        <authorList>
            <person name="Gomez-Simmonds A."/>
            <person name="Annavajhala M.K."/>
            <person name="Uhlemann A.-C."/>
        </authorList>
    </citation>
    <scope>NUCLEOTIDE SEQUENCE</scope>
    <source>
        <strain evidence="1">KP1827</strain>
    </source>
</reference>
<dbReference type="AlphaFoldDB" id="A0A927DPU9"/>
<comment type="caution">
    <text evidence="1">The sequence shown here is derived from an EMBL/GenBank/DDBJ whole genome shotgun (WGS) entry which is preliminary data.</text>
</comment>
<protein>
    <submittedName>
        <fullName evidence="1">Uncharacterized protein</fullName>
    </submittedName>
</protein>
<accession>A0A927DPU9</accession>
<proteinExistence type="predicted"/>
<dbReference type="EMBL" id="JACXSW010000013">
    <property type="protein sequence ID" value="MBD3716015.1"/>
    <property type="molecule type" value="Genomic_DNA"/>
</dbReference>
<name>A0A927DPU9_KLEPN</name>
<evidence type="ECO:0000313" key="1">
    <source>
        <dbReference type="EMBL" id="MBD3716015.1"/>
    </source>
</evidence>